<evidence type="ECO:0000256" key="5">
    <source>
        <dbReference type="SAM" id="MobiDB-lite"/>
    </source>
</evidence>
<gene>
    <name evidence="9" type="ORF">TIFTF001_009462</name>
</gene>
<dbReference type="PROSITE" id="PS51059">
    <property type="entry name" value="PARP_CATALYTIC"/>
    <property type="match status" value="1"/>
</dbReference>
<dbReference type="Pfam" id="PF23467">
    <property type="entry name" value="WWE_5"/>
    <property type="match status" value="1"/>
</dbReference>
<dbReference type="InterPro" id="IPR004170">
    <property type="entry name" value="WWE_dom"/>
</dbReference>
<dbReference type="GO" id="GO:0005634">
    <property type="term" value="C:nucleus"/>
    <property type="evidence" value="ECO:0007669"/>
    <property type="project" value="UniProtKB-SubCell"/>
</dbReference>
<dbReference type="Proteomes" id="UP001187192">
    <property type="component" value="Unassembled WGS sequence"/>
</dbReference>
<dbReference type="InterPro" id="IPR044964">
    <property type="entry name" value="RCD1/SRO1-5"/>
</dbReference>
<proteinExistence type="predicted"/>
<dbReference type="PANTHER" id="PTHR32263:SF19">
    <property type="entry name" value="OS03G0230300 PROTEIN"/>
    <property type="match status" value="1"/>
</dbReference>
<evidence type="ECO:0000256" key="2">
    <source>
        <dbReference type="ARBA" id="ARBA00022473"/>
    </source>
</evidence>
<protein>
    <recommendedName>
        <fullName evidence="11">PARP</fullName>
    </recommendedName>
</protein>
<evidence type="ECO:0008006" key="11">
    <source>
        <dbReference type="Google" id="ProtNLM"/>
    </source>
</evidence>
<evidence type="ECO:0000259" key="7">
    <source>
        <dbReference type="PROSITE" id="PS51059"/>
    </source>
</evidence>
<feature type="compositionally biased region" description="Basic and acidic residues" evidence="5">
    <location>
        <begin position="170"/>
        <end position="183"/>
    </location>
</feature>
<dbReference type="InterPro" id="IPR057823">
    <property type="entry name" value="WWE_RCD1"/>
</dbReference>
<dbReference type="InterPro" id="IPR022003">
    <property type="entry name" value="RST"/>
</dbReference>
<feature type="region of interest" description="Disordered" evidence="5">
    <location>
        <begin position="170"/>
        <end position="224"/>
    </location>
</feature>
<dbReference type="GO" id="GO:0003950">
    <property type="term" value="F:NAD+ poly-ADP-ribosyltransferase activity"/>
    <property type="evidence" value="ECO:0007669"/>
    <property type="project" value="InterPro"/>
</dbReference>
<dbReference type="SUPFAM" id="SSF117839">
    <property type="entry name" value="WWE domain"/>
    <property type="match status" value="1"/>
</dbReference>
<dbReference type="SUPFAM" id="SSF56399">
    <property type="entry name" value="ADP-ribosylation"/>
    <property type="match status" value="1"/>
</dbReference>
<dbReference type="EMBL" id="BTGU01000010">
    <property type="protein sequence ID" value="GMN40243.1"/>
    <property type="molecule type" value="Genomic_DNA"/>
</dbReference>
<feature type="domain" description="WWE" evidence="6">
    <location>
        <begin position="55"/>
        <end position="130"/>
    </location>
</feature>
<feature type="domain" description="PARP catalytic" evidence="7">
    <location>
        <begin position="205"/>
        <end position="421"/>
    </location>
</feature>
<dbReference type="PROSITE" id="PS50918">
    <property type="entry name" value="WWE"/>
    <property type="match status" value="1"/>
</dbReference>
<keyword evidence="3" id="KW-0346">Stress response</keyword>
<dbReference type="InterPro" id="IPR012317">
    <property type="entry name" value="Poly(ADP-ribose)pol_cat_dom"/>
</dbReference>
<comment type="caution">
    <text evidence="9">The sequence shown here is derived from an EMBL/GenBank/DDBJ whole genome shotgun (WGS) entry which is preliminary data.</text>
</comment>
<keyword evidence="4" id="KW-0539">Nucleus</keyword>
<dbReference type="Gene3D" id="3.90.228.10">
    <property type="match status" value="1"/>
</dbReference>
<dbReference type="AlphaFoldDB" id="A0AA88A6V2"/>
<evidence type="ECO:0000256" key="1">
    <source>
        <dbReference type="ARBA" id="ARBA00004123"/>
    </source>
</evidence>
<accession>A0AA88A6V2</accession>
<evidence type="ECO:0000313" key="10">
    <source>
        <dbReference type="Proteomes" id="UP001187192"/>
    </source>
</evidence>
<feature type="domain" description="RST" evidence="8">
    <location>
        <begin position="410"/>
        <end position="479"/>
    </location>
</feature>
<evidence type="ECO:0000259" key="8">
    <source>
        <dbReference type="PROSITE" id="PS51879"/>
    </source>
</evidence>
<evidence type="ECO:0000313" key="9">
    <source>
        <dbReference type="EMBL" id="GMN40243.1"/>
    </source>
</evidence>
<dbReference type="PANTHER" id="PTHR32263">
    <property type="entry name" value="INACTIVE POLY [ADP-RIBOSE] POLYMERASE SRO4-RELATED"/>
    <property type="match status" value="1"/>
</dbReference>
<sequence>MASFAISPDPEARNLVKSIRVMASSSSSSSSAASPTKHCNPPAAAGHWTARFLLQNHGNFRRSGTPVRIMFYQSGMWTDFPGRVVDSLLPVFAERRSVADVVIGGSNYLFDFLRMLQLDLSSGNRRSIAWIDNGGNCFFPKEFISDEFANVSENPRIEIEIRINAKSEEERKLGKRTREAQEKENEEENEVTSSFRDAAPKRQRIADASGPATPRWPNVKPSREGDGAYATVKNVFIPAIRKVHPGATVTAVHKCAREGLMEKARREVFNKQMEITKAARGTANVVYAWYGASVQAVAGVLAHGFGVSSKLSTGVYLSPLASPFRSAMQTEADDNGEKHLILCRVILGKVEKVEAGSQQCYPSSIEYDTGADDPKNPKWFLIWPTNMSRHILPECVVSFKTSDRLPAKLGGVARTKYTFPELFAKIRSSLSPVKVQECITMYDALKAGKMAKDLFIKQFRSVAGEKVLLSAIREVCGAE</sequence>
<evidence type="ECO:0000259" key="6">
    <source>
        <dbReference type="PROSITE" id="PS50918"/>
    </source>
</evidence>
<evidence type="ECO:0000256" key="3">
    <source>
        <dbReference type="ARBA" id="ARBA00023016"/>
    </source>
</evidence>
<dbReference type="PROSITE" id="PS51879">
    <property type="entry name" value="RST"/>
    <property type="match status" value="1"/>
</dbReference>
<dbReference type="InterPro" id="IPR037197">
    <property type="entry name" value="WWE_dom_sf"/>
</dbReference>
<reference evidence="9" key="1">
    <citation type="submission" date="2023-07" db="EMBL/GenBank/DDBJ databases">
        <title>draft genome sequence of fig (Ficus carica).</title>
        <authorList>
            <person name="Takahashi T."/>
            <person name="Nishimura K."/>
        </authorList>
    </citation>
    <scope>NUCLEOTIDE SEQUENCE</scope>
</reference>
<keyword evidence="10" id="KW-1185">Reference proteome</keyword>
<dbReference type="Pfam" id="PF12174">
    <property type="entry name" value="RST"/>
    <property type="match status" value="1"/>
</dbReference>
<evidence type="ECO:0000256" key="4">
    <source>
        <dbReference type="ARBA" id="ARBA00023242"/>
    </source>
</evidence>
<keyword evidence="2" id="KW-0217">Developmental protein</keyword>
<organism evidence="9 10">
    <name type="scientific">Ficus carica</name>
    <name type="common">Common fig</name>
    <dbReference type="NCBI Taxonomy" id="3494"/>
    <lineage>
        <taxon>Eukaryota</taxon>
        <taxon>Viridiplantae</taxon>
        <taxon>Streptophyta</taxon>
        <taxon>Embryophyta</taxon>
        <taxon>Tracheophyta</taxon>
        <taxon>Spermatophyta</taxon>
        <taxon>Magnoliopsida</taxon>
        <taxon>eudicotyledons</taxon>
        <taxon>Gunneridae</taxon>
        <taxon>Pentapetalae</taxon>
        <taxon>rosids</taxon>
        <taxon>fabids</taxon>
        <taxon>Rosales</taxon>
        <taxon>Moraceae</taxon>
        <taxon>Ficeae</taxon>
        <taxon>Ficus</taxon>
    </lineage>
</organism>
<name>A0AA88A6V2_FICCA</name>
<comment type="subcellular location">
    <subcellularLocation>
        <location evidence="1">Nucleus</location>
    </subcellularLocation>
</comment>